<dbReference type="GO" id="GO:0007508">
    <property type="term" value="P:larval heart development"/>
    <property type="evidence" value="ECO:0007669"/>
    <property type="project" value="TreeGrafter"/>
</dbReference>
<gene>
    <name evidence="2" type="ORF">FSP39_024449</name>
</gene>
<dbReference type="AlphaFoldDB" id="A0AA88YH45"/>
<evidence type="ECO:0000313" key="2">
    <source>
        <dbReference type="EMBL" id="KAK3105404.1"/>
    </source>
</evidence>
<name>A0AA88YH45_PINIB</name>
<sequence>MCNTLRDLHSKHIDHILWIGGDANLPDINWNCDSIEGNNYSAPINQSFIDTISDICCQQIVDFPTRNNNILDIFLSNRPSLISKAVAIPGLRDHNIVLVDSSIRPQLHRPIRRLIYLWSKADTESDAINSDLITARKAEFPYNKSSVDVMWKDFKVVCTKSINAHVPSKYTSTRFNQPWCDRNIKKLSRKKKRAHRKARKTNTKRDWDRYQELQRNNRKECRGAYNRYINNMLGEEGTTNKKLYSYIKSKRGDSSGVSPLRSDGSLHSNPTDKAEILNQQFSSVFNTESTDNIPDLGPSPFTSVNNITVTEPGVLKLLKNFNPHKASGPDNISSRFLRTMATTLSPILTIIFQASLDQGKVPDDWKSAHVTPLFKKGDKAKASNYRPVSLTSVCCKTLEHIVPSHIIKHLEKNNILSDQQHGFRKRRSCESQF</sequence>
<evidence type="ECO:0000313" key="3">
    <source>
        <dbReference type="Proteomes" id="UP001186944"/>
    </source>
</evidence>
<dbReference type="PANTHER" id="PTHR33395:SF22">
    <property type="entry name" value="REVERSE TRANSCRIPTASE DOMAIN-CONTAINING PROTEIN"/>
    <property type="match status" value="1"/>
</dbReference>
<dbReference type="Proteomes" id="UP001186944">
    <property type="component" value="Unassembled WGS sequence"/>
</dbReference>
<evidence type="ECO:0008006" key="4">
    <source>
        <dbReference type="Google" id="ProtNLM"/>
    </source>
</evidence>
<dbReference type="PANTHER" id="PTHR33395">
    <property type="entry name" value="TRANSCRIPTASE, PUTATIVE-RELATED-RELATED"/>
    <property type="match status" value="1"/>
</dbReference>
<proteinExistence type="predicted"/>
<evidence type="ECO:0000256" key="1">
    <source>
        <dbReference type="SAM" id="MobiDB-lite"/>
    </source>
</evidence>
<organism evidence="2 3">
    <name type="scientific">Pinctada imbricata</name>
    <name type="common">Atlantic pearl-oyster</name>
    <name type="synonym">Pinctada martensii</name>
    <dbReference type="NCBI Taxonomy" id="66713"/>
    <lineage>
        <taxon>Eukaryota</taxon>
        <taxon>Metazoa</taxon>
        <taxon>Spiralia</taxon>
        <taxon>Lophotrochozoa</taxon>
        <taxon>Mollusca</taxon>
        <taxon>Bivalvia</taxon>
        <taxon>Autobranchia</taxon>
        <taxon>Pteriomorphia</taxon>
        <taxon>Pterioida</taxon>
        <taxon>Pterioidea</taxon>
        <taxon>Pteriidae</taxon>
        <taxon>Pinctada</taxon>
    </lineage>
</organism>
<keyword evidence="3" id="KW-1185">Reference proteome</keyword>
<accession>A0AA88YH45</accession>
<feature type="region of interest" description="Disordered" evidence="1">
    <location>
        <begin position="251"/>
        <end position="271"/>
    </location>
</feature>
<dbReference type="GO" id="GO:0061343">
    <property type="term" value="P:cell adhesion involved in heart morphogenesis"/>
    <property type="evidence" value="ECO:0007669"/>
    <property type="project" value="TreeGrafter"/>
</dbReference>
<reference evidence="2" key="1">
    <citation type="submission" date="2019-08" db="EMBL/GenBank/DDBJ databases">
        <title>The improved chromosome-level genome for the pearl oyster Pinctada fucata martensii using PacBio sequencing and Hi-C.</title>
        <authorList>
            <person name="Zheng Z."/>
        </authorList>
    </citation>
    <scope>NUCLEOTIDE SEQUENCE</scope>
    <source>
        <strain evidence="2">ZZ-2019</strain>
        <tissue evidence="2">Adductor muscle</tissue>
    </source>
</reference>
<dbReference type="GO" id="GO:0031012">
    <property type="term" value="C:extracellular matrix"/>
    <property type="evidence" value="ECO:0007669"/>
    <property type="project" value="TreeGrafter"/>
</dbReference>
<dbReference type="EMBL" id="VSWD01000004">
    <property type="protein sequence ID" value="KAK3105404.1"/>
    <property type="molecule type" value="Genomic_DNA"/>
</dbReference>
<comment type="caution">
    <text evidence="2">The sequence shown here is derived from an EMBL/GenBank/DDBJ whole genome shotgun (WGS) entry which is preliminary data.</text>
</comment>
<protein>
    <recommendedName>
        <fullName evidence="4">Reverse transcriptase domain-containing protein</fullName>
    </recommendedName>
</protein>